<proteinExistence type="predicted"/>
<keyword evidence="3" id="KW-0378">Hydrolase</keyword>
<dbReference type="GO" id="GO:0008418">
    <property type="term" value="F:protein-N-terminal asparagine amidohydrolase activity"/>
    <property type="evidence" value="ECO:0007669"/>
    <property type="project" value="InterPro"/>
</dbReference>
<dbReference type="AlphaFoldDB" id="A0AAD6VJI2"/>
<protein>
    <submittedName>
        <fullName evidence="3">Carbon-nitrogen hydrolase</fullName>
    </submittedName>
</protein>
<dbReference type="Pfam" id="PF00795">
    <property type="entry name" value="CN_hydrolase"/>
    <property type="match status" value="1"/>
</dbReference>
<dbReference type="InterPro" id="IPR039703">
    <property type="entry name" value="Nta1"/>
</dbReference>
<dbReference type="SUPFAM" id="SSF56317">
    <property type="entry name" value="Carbon-nitrogen hydrolase"/>
    <property type="match status" value="1"/>
</dbReference>
<dbReference type="GO" id="GO:0030163">
    <property type="term" value="P:protein catabolic process"/>
    <property type="evidence" value="ECO:0007669"/>
    <property type="project" value="TreeGrafter"/>
</dbReference>
<dbReference type="PROSITE" id="PS50263">
    <property type="entry name" value="CN_HYDROLASE"/>
    <property type="match status" value="1"/>
</dbReference>
<dbReference type="PANTHER" id="PTHR11750:SF26">
    <property type="entry name" value="PROTEIN N-TERMINAL AMIDASE"/>
    <property type="match status" value="1"/>
</dbReference>
<evidence type="ECO:0000259" key="2">
    <source>
        <dbReference type="PROSITE" id="PS50263"/>
    </source>
</evidence>
<dbReference type="Proteomes" id="UP001219525">
    <property type="component" value="Unassembled WGS sequence"/>
</dbReference>
<evidence type="ECO:0000256" key="1">
    <source>
        <dbReference type="SAM" id="MobiDB-lite"/>
    </source>
</evidence>
<reference evidence="3" key="1">
    <citation type="submission" date="2023-03" db="EMBL/GenBank/DDBJ databases">
        <title>Massive genome expansion in bonnet fungi (Mycena s.s.) driven by repeated elements and novel gene families across ecological guilds.</title>
        <authorList>
            <consortium name="Lawrence Berkeley National Laboratory"/>
            <person name="Harder C.B."/>
            <person name="Miyauchi S."/>
            <person name="Viragh M."/>
            <person name="Kuo A."/>
            <person name="Thoen E."/>
            <person name="Andreopoulos B."/>
            <person name="Lu D."/>
            <person name="Skrede I."/>
            <person name="Drula E."/>
            <person name="Henrissat B."/>
            <person name="Morin E."/>
            <person name="Kohler A."/>
            <person name="Barry K."/>
            <person name="LaButti K."/>
            <person name="Morin E."/>
            <person name="Salamov A."/>
            <person name="Lipzen A."/>
            <person name="Mereny Z."/>
            <person name="Hegedus B."/>
            <person name="Baldrian P."/>
            <person name="Stursova M."/>
            <person name="Weitz H."/>
            <person name="Taylor A."/>
            <person name="Grigoriev I.V."/>
            <person name="Nagy L.G."/>
            <person name="Martin F."/>
            <person name="Kauserud H."/>
        </authorList>
    </citation>
    <scope>NUCLEOTIDE SEQUENCE</scope>
    <source>
        <strain evidence="3">9144</strain>
    </source>
</reference>
<keyword evidence="4" id="KW-1185">Reference proteome</keyword>
<evidence type="ECO:0000313" key="3">
    <source>
        <dbReference type="EMBL" id="KAJ7213910.1"/>
    </source>
</evidence>
<feature type="region of interest" description="Disordered" evidence="1">
    <location>
        <begin position="317"/>
        <end position="342"/>
    </location>
</feature>
<comment type="caution">
    <text evidence="3">The sequence shown here is derived from an EMBL/GenBank/DDBJ whole genome shotgun (WGS) entry which is preliminary data.</text>
</comment>
<sequence>MRASPRIAIVQFQPKLGQVQANLAKARELCRGIAPRSVDLVCLPEMAFSGYAFESADAIRPFLESAPRPGTGMGPTGAFCAELARRLQCCVFAGYPERLAPGELARASPGPVGANSAVLFGPAGEWLGGYRKTNLYKADLSWAKAGTGFATFALPPPLATVSVGICMDLNAAPPHDWTREDGPYELADYARARHADVLVLLCAWLDSGEHARQKHDVATLNFWAERLRPLWASSATRMAVHEPDSRLGAGVEPCASERAADAVRETLVVVCNRGGAENGNKYAGCSAVFRMRRGGGKAGILRAALGREDEGVLVWDADADVDRDGDGDEDGEESGVESGTSS</sequence>
<dbReference type="EMBL" id="JARJCW010000020">
    <property type="protein sequence ID" value="KAJ7213910.1"/>
    <property type="molecule type" value="Genomic_DNA"/>
</dbReference>
<gene>
    <name evidence="3" type="ORF">GGX14DRAFT_360413</name>
</gene>
<name>A0AAD6VJI2_9AGAR</name>
<dbReference type="GO" id="GO:0070773">
    <property type="term" value="F:protein-N-terminal glutamine amidohydrolase activity"/>
    <property type="evidence" value="ECO:0007669"/>
    <property type="project" value="InterPro"/>
</dbReference>
<evidence type="ECO:0000313" key="4">
    <source>
        <dbReference type="Proteomes" id="UP001219525"/>
    </source>
</evidence>
<feature type="compositionally biased region" description="Acidic residues" evidence="1">
    <location>
        <begin position="317"/>
        <end position="335"/>
    </location>
</feature>
<dbReference type="InterPro" id="IPR036526">
    <property type="entry name" value="C-N_Hydrolase_sf"/>
</dbReference>
<organism evidence="3 4">
    <name type="scientific">Mycena pura</name>
    <dbReference type="NCBI Taxonomy" id="153505"/>
    <lineage>
        <taxon>Eukaryota</taxon>
        <taxon>Fungi</taxon>
        <taxon>Dikarya</taxon>
        <taxon>Basidiomycota</taxon>
        <taxon>Agaricomycotina</taxon>
        <taxon>Agaricomycetes</taxon>
        <taxon>Agaricomycetidae</taxon>
        <taxon>Agaricales</taxon>
        <taxon>Marasmiineae</taxon>
        <taxon>Mycenaceae</taxon>
        <taxon>Mycena</taxon>
    </lineage>
</organism>
<dbReference type="InterPro" id="IPR003010">
    <property type="entry name" value="C-N_Hydrolase"/>
</dbReference>
<dbReference type="Gene3D" id="3.60.110.10">
    <property type="entry name" value="Carbon-nitrogen hydrolase"/>
    <property type="match status" value="1"/>
</dbReference>
<feature type="domain" description="CN hydrolase" evidence="2">
    <location>
        <begin position="5"/>
        <end position="323"/>
    </location>
</feature>
<dbReference type="PANTHER" id="PTHR11750">
    <property type="entry name" value="PROTEIN N-TERMINAL AMIDASE"/>
    <property type="match status" value="1"/>
</dbReference>
<accession>A0AAD6VJI2</accession>